<accession>A0A8B7NRQ2</accession>
<sequence>MTRISDTRDGQMEACLSTVSLPPDPNHPDVAADRFHKPLLHPQVMRLIRDETGQAIGHHSHSTGRLAEKTIVEGVEATDHLDQHSKVGHASTRRVDLGVGHLPGRRQRRESEPTISLHAPASFNHPTFGQPNTQYKVQLYIQNFASSVCVLGVERKLFVVVCGHDLVLIK</sequence>
<evidence type="ECO:0000313" key="1">
    <source>
        <dbReference type="Proteomes" id="UP000694843"/>
    </source>
</evidence>
<dbReference type="AlphaFoldDB" id="A0A8B7NRQ2"/>
<proteinExistence type="predicted"/>
<gene>
    <name evidence="2" type="primary">LOC108672559</name>
</gene>
<dbReference type="Proteomes" id="UP000694843">
    <property type="component" value="Unplaced"/>
</dbReference>
<reference evidence="2" key="1">
    <citation type="submission" date="2025-08" db="UniProtKB">
        <authorList>
            <consortium name="RefSeq"/>
        </authorList>
    </citation>
    <scope>IDENTIFICATION</scope>
    <source>
        <tissue evidence="2">Whole organism</tissue>
    </source>
</reference>
<dbReference type="KEGG" id="hazt:108672559"/>
<dbReference type="GeneID" id="108672559"/>
<organism evidence="1 2">
    <name type="scientific">Hyalella azteca</name>
    <name type="common">Amphipod</name>
    <dbReference type="NCBI Taxonomy" id="294128"/>
    <lineage>
        <taxon>Eukaryota</taxon>
        <taxon>Metazoa</taxon>
        <taxon>Ecdysozoa</taxon>
        <taxon>Arthropoda</taxon>
        <taxon>Crustacea</taxon>
        <taxon>Multicrustacea</taxon>
        <taxon>Malacostraca</taxon>
        <taxon>Eumalacostraca</taxon>
        <taxon>Peracarida</taxon>
        <taxon>Amphipoda</taxon>
        <taxon>Senticaudata</taxon>
        <taxon>Talitrida</taxon>
        <taxon>Talitroidea</taxon>
        <taxon>Hyalellidae</taxon>
        <taxon>Hyalella</taxon>
    </lineage>
</organism>
<dbReference type="RefSeq" id="XP_018015746.1">
    <property type="nucleotide sequence ID" value="XM_018160257.1"/>
</dbReference>
<evidence type="ECO:0000313" key="2">
    <source>
        <dbReference type="RefSeq" id="XP_018015746.1"/>
    </source>
</evidence>
<keyword evidence="1" id="KW-1185">Reference proteome</keyword>
<name>A0A8B7NRQ2_HYAAZ</name>
<protein>
    <submittedName>
        <fullName evidence="2">Uncharacterized protein LOC108672559</fullName>
    </submittedName>
</protein>